<dbReference type="Proteomes" id="UP000242414">
    <property type="component" value="Unassembled WGS sequence"/>
</dbReference>
<dbReference type="EMBL" id="KV921907">
    <property type="protein sequence ID" value="ORE07276.1"/>
    <property type="molecule type" value="Genomic_DNA"/>
</dbReference>
<dbReference type="VEuPathDB" id="FungiDB:BCV72DRAFT_241406"/>
<sequence>MLPCLFGSVLKSAKPVSQRSIWTGITATGPSVEDCVQAAKSTIREKPDVCVALISKSFSTRHYQNLLAAIKKEIKPQFLIGGVVDRVPEVDHGLSLWAGYNEAIIPFVLEDSEERHKIRNISVGRWGRVEETARLRYQSDHVDKVGWKNFGSISKPAQPHELPPTFQGVNGQPSFVFMVSDNEPDQLLQTFDHHYPHTPKVGIIGSSTPFITGTPYTLFNNSSLMGSGIVGFASFGKQNKAQINIHHPALQKIGDPLRITRCRGNVILDLDQSGATGLLLKLINQDRRASKDEEFYLAVYPPNAEGQENKMTVSRITSGDPSRGNMSVDTTTDLQVGQTVQFLRRKPYDDSMIAPLPTDDDEILLGVGEKDHTIDMSPVQIPEMTMIVRDTFGSISENGVIIGHNSLPAQVLDVPYSNITFKASSE</sequence>
<dbReference type="AlphaFoldDB" id="A0A1X0R5P1"/>
<reference evidence="2" key="1">
    <citation type="journal article" date="2016" name="Proc. Natl. Acad. Sci. U.S.A.">
        <title>Lipid metabolic changes in an early divergent fungus govern the establishment of a mutualistic symbiosis with endobacteria.</title>
        <authorList>
            <person name="Lastovetsky O.A."/>
            <person name="Gaspar M.L."/>
            <person name="Mondo S.J."/>
            <person name="LaButti K.M."/>
            <person name="Sandor L."/>
            <person name="Grigoriev I.V."/>
            <person name="Henry S.A."/>
            <person name="Pawlowska T.E."/>
        </authorList>
    </citation>
    <scope>NUCLEOTIDE SEQUENCE [LARGE SCALE GENOMIC DNA]</scope>
    <source>
        <strain evidence="2">ATCC 52814</strain>
    </source>
</reference>
<dbReference type="InterPro" id="IPR013702">
    <property type="entry name" value="FIST_domain_N"/>
</dbReference>
<dbReference type="OrthoDB" id="10251508at2759"/>
<accession>A0A1X0R5P1</accession>
<protein>
    <recommendedName>
        <fullName evidence="1">FIST domain-containing protein</fullName>
    </recommendedName>
</protein>
<feature type="domain" description="FIST" evidence="1">
    <location>
        <begin position="153"/>
        <end position="272"/>
    </location>
</feature>
<evidence type="ECO:0000313" key="2">
    <source>
        <dbReference type="EMBL" id="ORE07276.1"/>
    </source>
</evidence>
<evidence type="ECO:0000259" key="1">
    <source>
        <dbReference type="Pfam" id="PF08495"/>
    </source>
</evidence>
<organism evidence="2">
    <name type="scientific">Rhizopus microsporus var. microsporus</name>
    <dbReference type="NCBI Taxonomy" id="86635"/>
    <lineage>
        <taxon>Eukaryota</taxon>
        <taxon>Fungi</taxon>
        <taxon>Fungi incertae sedis</taxon>
        <taxon>Mucoromycota</taxon>
        <taxon>Mucoromycotina</taxon>
        <taxon>Mucoromycetes</taxon>
        <taxon>Mucorales</taxon>
        <taxon>Mucorineae</taxon>
        <taxon>Rhizopodaceae</taxon>
        <taxon>Rhizopus</taxon>
    </lineage>
</organism>
<name>A0A1X0R5P1_RHIZD</name>
<dbReference type="Pfam" id="PF08495">
    <property type="entry name" value="FIST"/>
    <property type="match status" value="1"/>
</dbReference>
<proteinExistence type="predicted"/>
<gene>
    <name evidence="2" type="ORF">BCV72DRAFT_241406</name>
</gene>